<dbReference type="EMBL" id="KJ190158">
    <property type="protein sequence ID" value="AHN83639.1"/>
    <property type="molecule type" value="Genomic_DNA"/>
</dbReference>
<dbReference type="KEGG" id="vg:19486776"/>
<dbReference type="Pfam" id="PF21822">
    <property type="entry name" value="Phage_TAC_15"/>
    <property type="match status" value="1"/>
</dbReference>
<dbReference type="RefSeq" id="YP_009030960.1">
    <property type="nucleotide sequence ID" value="NC_024134.1"/>
</dbReference>
<organism evidence="1 2">
    <name type="scientific">Escherichia phage FFH2</name>
    <dbReference type="NCBI Taxonomy" id="1446490"/>
    <lineage>
        <taxon>Viruses</taxon>
        <taxon>Duplodnaviria</taxon>
        <taxon>Heunggongvirae</taxon>
        <taxon>Uroviricota</taxon>
        <taxon>Caudoviricetes</taxon>
        <taxon>Vequintavirinae</taxon>
        <taxon>Vequintavirus</taxon>
        <taxon>Vequintavirus PDX</taxon>
        <taxon>Vequintavirus FFH2</taxon>
    </lineage>
</organism>
<sequence>MAINFRPTTEIDLAGHNFVITHWGPMKAMKNMPKIGKIVAVPLGAIGGSIISGGQNMAEVLPTALAYLFQELDDTSIEELFKILFEDITVDGVDKLNPDVVFAGHLLEMIKLAGKVLEVNYGCFFTQDGLGSLLEMLQQMGMIQQVNNLDQTPEEQE</sequence>
<evidence type="ECO:0000313" key="2">
    <source>
        <dbReference type="Proteomes" id="UP000026907"/>
    </source>
</evidence>
<name>A0A023MI27_9CAUD</name>
<dbReference type="GeneID" id="19486776"/>
<accession>A0A023MI27</accession>
<dbReference type="Proteomes" id="UP000026907">
    <property type="component" value="Segment"/>
</dbReference>
<evidence type="ECO:0000313" key="1">
    <source>
        <dbReference type="EMBL" id="AHN83639.1"/>
    </source>
</evidence>
<proteinExistence type="predicted"/>
<dbReference type="InterPro" id="IPR049156">
    <property type="entry name" value="Phage_chap_TAC_15-like"/>
</dbReference>
<protein>
    <submittedName>
        <fullName evidence="1">Uncharacterized protein</fullName>
    </submittedName>
</protein>
<reference evidence="1 2" key="1">
    <citation type="journal article" date="2014" name="Genome Announc.">
        <title>Complete Genome Sequences of Two Escherichia coli O157:H7 Phages Effective in Limiting Contamination of Food Products.</title>
        <authorList>
            <person name="Hong Y."/>
            <person name="Pan Y."/>
            <person name="Harman N.J."/>
            <person name="Ebner P.D."/>
        </authorList>
    </citation>
    <scope>NUCLEOTIDE SEQUENCE [LARGE SCALE GENOMIC DNA]</scope>
</reference>
<keyword evidence="2" id="KW-1185">Reference proteome</keyword>